<dbReference type="Pfam" id="PF00155">
    <property type="entry name" value="Aminotran_1_2"/>
    <property type="match status" value="1"/>
</dbReference>
<evidence type="ECO:0000256" key="8">
    <source>
        <dbReference type="ARBA" id="ARBA00047715"/>
    </source>
</evidence>
<dbReference type="EMBL" id="CP014525">
    <property type="protein sequence ID" value="AMW35393.1"/>
    <property type="molecule type" value="Genomic_DNA"/>
</dbReference>
<dbReference type="GeneID" id="53317410"/>
<accession>A0A143DGG7</accession>
<gene>
    <name evidence="12" type="ORF">AY555_09615</name>
</gene>
<dbReference type="PROSITE" id="PS00599">
    <property type="entry name" value="AA_TRANSFER_CLASS_2"/>
    <property type="match status" value="1"/>
</dbReference>
<evidence type="ECO:0000313" key="13">
    <source>
        <dbReference type="Proteomes" id="UP000076066"/>
    </source>
</evidence>
<protein>
    <recommendedName>
        <fullName evidence="10">8-amino-7-ketopelargonate synthase</fullName>
        <ecNumber evidence="10">2.3.1.47</ecNumber>
    </recommendedName>
</protein>
<dbReference type="GO" id="GO:0030170">
    <property type="term" value="F:pyridoxal phosphate binding"/>
    <property type="evidence" value="ECO:0007669"/>
    <property type="project" value="InterPro"/>
</dbReference>
<sequence>MIDPAWHTRIAHALETLKEQGRYRSVCTTETENSMSVRRHGRSLINMSSNDYLGLSHHPALIEAVSHAVQESGCGAGASRLICGTLPLHDMLEDQLAALKGTGSALVTGSGFQTNASVLAALLDQGTTKTAPLVLVDRLAHASIHDGLKLAGVRQLRFRHNDLSHLSDLLKQHSHQSETRIIITESVFSMDGDRANLQELVRLATEHGALLYVDEAHATGVLGPDGAGLCADPVVKGKVDIVMGTFGKALGGYGAFVATSALLRAWLINHCRGFIYATALPPPVLAAALAALEILPSLENQRRYLLEIGNTLRSGLRQIGIDTLASDTQIIPAVIGNDHDTLAAASMLEGRGFLVVPIRPPTVPPGTGRLRIALSALHTRDHIDRLLDAFQAFARCGA</sequence>
<comment type="pathway">
    <text evidence="2 10">Cofactor biosynthesis; biotin biosynthesis.</text>
</comment>
<dbReference type="UniPathway" id="UPA00078"/>
<evidence type="ECO:0000256" key="5">
    <source>
        <dbReference type="ARBA" id="ARBA00022679"/>
    </source>
</evidence>
<evidence type="ECO:0000313" key="12">
    <source>
        <dbReference type="EMBL" id="AMW35393.1"/>
    </source>
</evidence>
<comment type="catalytic activity">
    <reaction evidence="8 10">
        <text>6-carboxyhexanoyl-[ACP] + L-alanine + H(+) = (8S)-8-amino-7-oxononanoate + holo-[ACP] + CO2</text>
        <dbReference type="Rhea" id="RHEA:42288"/>
        <dbReference type="Rhea" id="RHEA-COMP:9685"/>
        <dbReference type="Rhea" id="RHEA-COMP:9955"/>
        <dbReference type="ChEBI" id="CHEBI:15378"/>
        <dbReference type="ChEBI" id="CHEBI:16526"/>
        <dbReference type="ChEBI" id="CHEBI:57972"/>
        <dbReference type="ChEBI" id="CHEBI:64479"/>
        <dbReference type="ChEBI" id="CHEBI:78846"/>
        <dbReference type="ChEBI" id="CHEBI:149468"/>
        <dbReference type="EC" id="2.3.1.47"/>
    </reaction>
</comment>
<dbReference type="STRING" id="1549855.AY555_09615"/>
<dbReference type="OrthoDB" id="9807157at2"/>
<comment type="similarity">
    <text evidence="3 10">Belongs to the class-II pyridoxal-phosphate-dependent aminotransferase family. BioF subfamily.</text>
</comment>
<evidence type="ECO:0000256" key="4">
    <source>
        <dbReference type="ARBA" id="ARBA00011738"/>
    </source>
</evidence>
<dbReference type="Gene3D" id="3.40.640.10">
    <property type="entry name" value="Type I PLP-dependent aspartate aminotransferase-like (Major domain)"/>
    <property type="match status" value="1"/>
</dbReference>
<evidence type="ECO:0000256" key="1">
    <source>
        <dbReference type="ARBA" id="ARBA00001933"/>
    </source>
</evidence>
<dbReference type="EC" id="2.3.1.47" evidence="10"/>
<dbReference type="KEGG" id="hjo:AY555_09615"/>
<evidence type="ECO:0000256" key="7">
    <source>
        <dbReference type="ARBA" id="ARBA00022898"/>
    </source>
</evidence>
<evidence type="ECO:0000256" key="2">
    <source>
        <dbReference type="ARBA" id="ARBA00004746"/>
    </source>
</evidence>
<dbReference type="InterPro" id="IPR015422">
    <property type="entry name" value="PyrdxlP-dep_Trfase_small"/>
</dbReference>
<feature type="domain" description="Aminotransferase class I/classII large" evidence="11">
    <location>
        <begin position="44"/>
        <end position="390"/>
    </location>
</feature>
<organism evidence="12 13">
    <name type="scientific">Haematospirillum jordaniae</name>
    <dbReference type="NCBI Taxonomy" id="1549855"/>
    <lineage>
        <taxon>Bacteria</taxon>
        <taxon>Pseudomonadati</taxon>
        <taxon>Pseudomonadota</taxon>
        <taxon>Alphaproteobacteria</taxon>
        <taxon>Rhodospirillales</taxon>
        <taxon>Novispirillaceae</taxon>
        <taxon>Haematospirillum</taxon>
    </lineage>
</organism>
<evidence type="ECO:0000256" key="3">
    <source>
        <dbReference type="ARBA" id="ARBA00010008"/>
    </source>
</evidence>
<dbReference type="Proteomes" id="UP000076066">
    <property type="component" value="Chromosome"/>
</dbReference>
<dbReference type="GO" id="GO:0009102">
    <property type="term" value="P:biotin biosynthetic process"/>
    <property type="evidence" value="ECO:0007669"/>
    <property type="project" value="UniProtKB-UniRule"/>
</dbReference>
<comment type="function">
    <text evidence="10">Catalyzes the decarboxylative condensation of pimeloyl-[acyl-carrier protein] and L-alanine to produce 8-amino-7-oxononanoate (AON), [acyl-carrier protein], and carbon dioxide.</text>
</comment>
<dbReference type="InterPro" id="IPR004839">
    <property type="entry name" value="Aminotransferase_I/II_large"/>
</dbReference>
<keyword evidence="6" id="KW-0093">Biotin biosynthesis</keyword>
<dbReference type="Gene3D" id="3.90.1150.10">
    <property type="entry name" value="Aspartate Aminotransferase, domain 1"/>
    <property type="match status" value="1"/>
</dbReference>
<dbReference type="PANTHER" id="PTHR13693">
    <property type="entry name" value="CLASS II AMINOTRANSFERASE/8-AMINO-7-OXONONANOATE SYNTHASE"/>
    <property type="match status" value="1"/>
</dbReference>
<dbReference type="InterPro" id="IPR015424">
    <property type="entry name" value="PyrdxlP-dep_Trfase"/>
</dbReference>
<comment type="subunit">
    <text evidence="4 10">Homodimer.</text>
</comment>
<dbReference type="InterPro" id="IPR015421">
    <property type="entry name" value="PyrdxlP-dep_Trfase_major"/>
</dbReference>
<keyword evidence="5 10" id="KW-0808">Transferase</keyword>
<proteinExistence type="inferred from homology"/>
<dbReference type="InterPro" id="IPR004723">
    <property type="entry name" value="AONS_Archaea/Proteobacteria"/>
</dbReference>
<dbReference type="RefSeq" id="WP_066136115.1">
    <property type="nucleotide sequence ID" value="NZ_CP014525.1"/>
</dbReference>
<reference evidence="12 13" key="1">
    <citation type="submission" date="2016-02" db="EMBL/GenBank/DDBJ databases">
        <title>Complete Genome of H5569, the type strain of the newly described species Haematospirillium jordaniae.</title>
        <authorList>
            <person name="Nicholson A.C."/>
            <person name="Humrighouse B.W."/>
            <person name="Loparov V."/>
            <person name="McQuiston J.R."/>
        </authorList>
    </citation>
    <scope>NUCLEOTIDE SEQUENCE [LARGE SCALE GENOMIC DNA]</scope>
    <source>
        <strain evidence="12 13">H5569</strain>
    </source>
</reference>
<evidence type="ECO:0000259" key="11">
    <source>
        <dbReference type="Pfam" id="PF00155"/>
    </source>
</evidence>
<name>A0A143DGG7_9PROT</name>
<keyword evidence="13" id="KW-1185">Reference proteome</keyword>
<evidence type="ECO:0000256" key="6">
    <source>
        <dbReference type="ARBA" id="ARBA00022756"/>
    </source>
</evidence>
<dbReference type="InterPro" id="IPR001917">
    <property type="entry name" value="Aminotrans_II_pyridoxalP_BS"/>
</dbReference>
<evidence type="ECO:0000256" key="9">
    <source>
        <dbReference type="PIRSR" id="PIRSR604723-51"/>
    </source>
</evidence>
<dbReference type="AlphaFoldDB" id="A0A143DGG7"/>
<keyword evidence="7 9" id="KW-0663">Pyridoxal phosphate</keyword>
<evidence type="ECO:0000256" key="10">
    <source>
        <dbReference type="RuleBase" id="RU003693"/>
    </source>
</evidence>
<comment type="cofactor">
    <cofactor evidence="1 9 10">
        <name>pyridoxal 5'-phosphate</name>
        <dbReference type="ChEBI" id="CHEBI:597326"/>
    </cofactor>
</comment>
<dbReference type="SUPFAM" id="SSF53383">
    <property type="entry name" value="PLP-dependent transferases"/>
    <property type="match status" value="1"/>
</dbReference>
<dbReference type="InterPro" id="IPR050087">
    <property type="entry name" value="AON_synthase_class-II"/>
</dbReference>
<dbReference type="GO" id="GO:0008710">
    <property type="term" value="F:8-amino-7-oxononanoate synthase activity"/>
    <property type="evidence" value="ECO:0007669"/>
    <property type="project" value="UniProtKB-UniRule"/>
</dbReference>
<dbReference type="PANTHER" id="PTHR13693:SF100">
    <property type="entry name" value="8-AMINO-7-OXONONANOATE SYNTHASE"/>
    <property type="match status" value="1"/>
</dbReference>
<dbReference type="NCBIfam" id="TIGR00858">
    <property type="entry name" value="bioF"/>
    <property type="match status" value="1"/>
</dbReference>
<feature type="modified residue" description="N6-(pyridoxal phosphate)lysine" evidence="9">
    <location>
        <position position="248"/>
    </location>
</feature>